<dbReference type="KEGG" id="dvm:DvMF_1304"/>
<reference evidence="1" key="1">
    <citation type="submission" date="2008-10" db="EMBL/GenBank/DDBJ databases">
        <title>Complete sequence of Desulfovibrio vulgaris str. 'Miyazaki F'.</title>
        <authorList>
            <person name="Lucas S."/>
            <person name="Copeland A."/>
            <person name="Lapidus A."/>
            <person name="Glavina del Rio T."/>
            <person name="Dalin E."/>
            <person name="Tice H."/>
            <person name="Bruce D."/>
            <person name="Goodwin L."/>
            <person name="Pitluck S."/>
            <person name="Sims D."/>
            <person name="Brettin T."/>
            <person name="Detter J.C."/>
            <person name="Han C."/>
            <person name="Larimer F."/>
            <person name="Land M."/>
            <person name="Hauser L."/>
            <person name="Kyrpides N."/>
            <person name="Mikhailova N."/>
            <person name="Hazen T.C."/>
            <person name="Richardson P."/>
        </authorList>
    </citation>
    <scope>NUCLEOTIDE SEQUENCE</scope>
    <source>
        <strain evidence="1">Miyazaki F</strain>
    </source>
</reference>
<sequence>MAGLFWSYFRERLAWPWIFRPGPLAVIARGLADYLDTVREDIRWTRDQWIVTTAEQELMQGYGASRGTPRTRHDDDARHRRRVERAYAWHAMGGTVEGLPRILEEYGYPGGRVRNLRDHNAELWAHFDVELLNPPALFGQADIEAVLDLVNEYKPARSVVGLVQFAGRGAAPLTLGAVLTTSVVVEHVVATGSEAPFPPAPLQAGVVAVQYIFVRHEVREVTS</sequence>
<dbReference type="HOGENOM" id="CLU_1281460_0_0_7"/>
<dbReference type="eggNOG" id="ENOG50302FI">
    <property type="taxonomic scope" value="Bacteria"/>
</dbReference>
<dbReference type="OrthoDB" id="5461175at2"/>
<dbReference type="STRING" id="883.DvMF_1304"/>
<gene>
    <name evidence="1" type="ordered locus">DvMF_1304</name>
</gene>
<accession>B8DLJ1</accession>
<dbReference type="EMBL" id="CP001197">
    <property type="protein sequence ID" value="ACL08253.1"/>
    <property type="molecule type" value="Genomic_DNA"/>
</dbReference>
<evidence type="ECO:0000313" key="1">
    <source>
        <dbReference type="EMBL" id="ACL08253.1"/>
    </source>
</evidence>
<dbReference type="Pfam" id="PF09684">
    <property type="entry name" value="Tail_P2_I"/>
    <property type="match status" value="1"/>
</dbReference>
<organism evidence="1">
    <name type="scientific">Nitratidesulfovibrio vulgaris (strain DSM 19637 / Miyazaki F)</name>
    <name type="common">Desulfovibrio vulgaris</name>
    <dbReference type="NCBI Taxonomy" id="883"/>
    <lineage>
        <taxon>Bacteria</taxon>
        <taxon>Pseudomonadati</taxon>
        <taxon>Thermodesulfobacteriota</taxon>
        <taxon>Desulfovibrionia</taxon>
        <taxon>Desulfovibrionales</taxon>
        <taxon>Desulfovibrionaceae</taxon>
        <taxon>Nitratidesulfovibrio</taxon>
    </lineage>
</organism>
<protein>
    <submittedName>
        <fullName evidence="1">Uncharacterized protein</fullName>
    </submittedName>
</protein>
<dbReference type="InterPro" id="IPR006521">
    <property type="entry name" value="Tail_protein_I"/>
</dbReference>
<dbReference type="AlphaFoldDB" id="B8DLJ1"/>
<proteinExistence type="predicted"/>
<name>B8DLJ1_NITV9</name>